<evidence type="ECO:0000259" key="6">
    <source>
        <dbReference type="Pfam" id="PF07687"/>
    </source>
</evidence>
<dbReference type="InterPro" id="IPR017150">
    <property type="entry name" value="Pept_M20_glutamate_carboxypep"/>
</dbReference>
<feature type="domain" description="Peptidase M20 dimerisation" evidence="6">
    <location>
        <begin position="226"/>
        <end position="322"/>
    </location>
</feature>
<dbReference type="GO" id="GO:0046872">
    <property type="term" value="F:metal ion binding"/>
    <property type="evidence" value="ECO:0007669"/>
    <property type="project" value="UniProtKB-KW"/>
</dbReference>
<dbReference type="InterPro" id="IPR011650">
    <property type="entry name" value="Peptidase_M20_dimer"/>
</dbReference>
<name>A0A0S4L3U0_9BACT</name>
<keyword evidence="4" id="KW-0862">Zinc</keyword>
<keyword evidence="7" id="KW-0645">Protease</keyword>
<dbReference type="OrthoDB" id="9776600at2"/>
<organism evidence="7 8">
    <name type="scientific">Candidatus Nitrospira nitrosa</name>
    <dbReference type="NCBI Taxonomy" id="1742972"/>
    <lineage>
        <taxon>Bacteria</taxon>
        <taxon>Pseudomonadati</taxon>
        <taxon>Nitrospirota</taxon>
        <taxon>Nitrospiria</taxon>
        <taxon>Nitrospirales</taxon>
        <taxon>Nitrospiraceae</taxon>
        <taxon>Nitrospira</taxon>
    </lineage>
</organism>
<keyword evidence="2" id="KW-0479">Metal-binding</keyword>
<dbReference type="Gene3D" id="3.40.630.10">
    <property type="entry name" value="Zn peptidases"/>
    <property type="match status" value="1"/>
</dbReference>
<proteinExistence type="predicted"/>
<dbReference type="InterPro" id="IPR036264">
    <property type="entry name" value="Bact_exopeptidase_dim_dom"/>
</dbReference>
<dbReference type="RefSeq" id="WP_090742234.1">
    <property type="nucleotide sequence ID" value="NZ_CZQA01000001.1"/>
</dbReference>
<dbReference type="InterPro" id="IPR002933">
    <property type="entry name" value="Peptidase_M20"/>
</dbReference>
<dbReference type="EC" id="3.4.17.11" evidence="7"/>
<dbReference type="PROSITE" id="PS00759">
    <property type="entry name" value="ARGE_DAPE_CPG2_2"/>
    <property type="match status" value="1"/>
</dbReference>
<evidence type="ECO:0000256" key="2">
    <source>
        <dbReference type="ARBA" id="ARBA00022723"/>
    </source>
</evidence>
<evidence type="ECO:0000256" key="3">
    <source>
        <dbReference type="ARBA" id="ARBA00022801"/>
    </source>
</evidence>
<dbReference type="SUPFAM" id="SSF53187">
    <property type="entry name" value="Zn-dependent exopeptidases"/>
    <property type="match status" value="1"/>
</dbReference>
<dbReference type="SUPFAM" id="SSF55031">
    <property type="entry name" value="Bacterial exopeptidase dimerisation domain"/>
    <property type="match status" value="1"/>
</dbReference>
<evidence type="ECO:0000256" key="5">
    <source>
        <dbReference type="PIRSR" id="PIRSR037238-1"/>
    </source>
</evidence>
<dbReference type="PANTHER" id="PTHR43808:SF10">
    <property type="entry name" value="BLL3749 PROTEIN"/>
    <property type="match status" value="1"/>
</dbReference>
<dbReference type="PANTHER" id="PTHR43808">
    <property type="entry name" value="ACETYLORNITHINE DEACETYLASE"/>
    <property type="match status" value="1"/>
</dbReference>
<keyword evidence="8" id="KW-1185">Reference proteome</keyword>
<keyword evidence="3 7" id="KW-0378">Hydrolase</keyword>
<dbReference type="EMBL" id="CZQA01000001">
    <property type="protein sequence ID" value="CUS31433.1"/>
    <property type="molecule type" value="Genomic_DNA"/>
</dbReference>
<dbReference type="CDD" id="cd03885">
    <property type="entry name" value="M20_CPDG2"/>
    <property type="match status" value="1"/>
</dbReference>
<accession>A0A0S4L3U0</accession>
<dbReference type="Pfam" id="PF01546">
    <property type="entry name" value="Peptidase_M20"/>
    <property type="match status" value="1"/>
</dbReference>
<feature type="active site" description="Proton acceptor" evidence="5">
    <location>
        <position position="189"/>
    </location>
</feature>
<feature type="active site" evidence="5">
    <location>
        <position position="128"/>
    </location>
</feature>
<dbReference type="AlphaFoldDB" id="A0A0S4L3U0"/>
<evidence type="ECO:0000256" key="4">
    <source>
        <dbReference type="ARBA" id="ARBA00022833"/>
    </source>
</evidence>
<dbReference type="InterPro" id="IPR001261">
    <property type="entry name" value="ArgE/DapE_CS"/>
</dbReference>
<reference evidence="7 8" key="1">
    <citation type="submission" date="2015-10" db="EMBL/GenBank/DDBJ databases">
        <authorList>
            <person name="Gilbert D.G."/>
        </authorList>
    </citation>
    <scope>NUCLEOTIDE SEQUENCE [LARGE SCALE GENOMIC DNA]</scope>
    <source>
        <strain evidence="7">COMA1</strain>
    </source>
</reference>
<evidence type="ECO:0000313" key="8">
    <source>
        <dbReference type="Proteomes" id="UP000199032"/>
    </source>
</evidence>
<dbReference type="Pfam" id="PF07687">
    <property type="entry name" value="M20_dimer"/>
    <property type="match status" value="1"/>
</dbReference>
<evidence type="ECO:0000256" key="1">
    <source>
        <dbReference type="ARBA" id="ARBA00001947"/>
    </source>
</evidence>
<gene>
    <name evidence="7" type="primary">cpg</name>
    <name evidence="7" type="ORF">COMA1_10108</name>
</gene>
<dbReference type="PIRSF" id="PIRSF037238">
    <property type="entry name" value="Carboxypeptidase_G2"/>
    <property type="match status" value="1"/>
</dbReference>
<dbReference type="InterPro" id="IPR050072">
    <property type="entry name" value="Peptidase_M20A"/>
</dbReference>
<comment type="cofactor">
    <cofactor evidence="1">
        <name>Zn(2+)</name>
        <dbReference type="ChEBI" id="CHEBI:29105"/>
    </cofactor>
</comment>
<sequence>MIQGYSILRIALLSIAVFALVMGLPTTTTAAPVEPVWSLVQQEKPALVQTLQQLVNVESGSRDKEGLDRLSALIGQRLATLGARVEYHEPSSAEIFRLYDTPGVLGKIVIGRFQGKGSRSVMLMAHMDTVYPHGTLATRPFRIERSRAYGPGIADDKGGIAAILHAVSILQAMDFREFGTLTVVINGDEEISSPASRALIQRLAAEQDVVLSCEPPLSKQDEITLATSGIGLATLTVNGKAAHAGVNPELGRNAIIELAHRILQANDLSDPEQRITFNWTLMNGGQVRNMIPDKATAWADVRVNRLADLKLIEQRYRERIATQTSLVPDTTVEAGFEQRRPPLEVTDASRVLGRKAQAIYSEIGRALKVDESGAGGGTDAAFAGVSGRPAVVESFGLIGFGFHSFDEEYVDLDSIEPRLYLLVRLIMESSRASKD</sequence>
<dbReference type="GO" id="GO:0004180">
    <property type="term" value="F:carboxypeptidase activity"/>
    <property type="evidence" value="ECO:0007669"/>
    <property type="project" value="UniProtKB-KW"/>
</dbReference>
<dbReference type="Proteomes" id="UP000199032">
    <property type="component" value="Unassembled WGS sequence"/>
</dbReference>
<evidence type="ECO:0000313" key="7">
    <source>
        <dbReference type="EMBL" id="CUS31433.1"/>
    </source>
</evidence>
<dbReference type="PROSITE" id="PS00758">
    <property type="entry name" value="ARGE_DAPE_CPG2_1"/>
    <property type="match status" value="1"/>
</dbReference>
<dbReference type="STRING" id="1742972.COMA1_10108"/>
<keyword evidence="7" id="KW-0121">Carboxypeptidase</keyword>
<protein>
    <submittedName>
        <fullName evidence="7">Carboxypeptidase G2</fullName>
        <ecNumber evidence="7">3.4.17.11</ecNumber>
    </submittedName>
</protein>
<dbReference type="Gene3D" id="3.30.70.360">
    <property type="match status" value="1"/>
</dbReference>
<dbReference type="NCBIfam" id="NF004788">
    <property type="entry name" value="PRK06133.1"/>
    <property type="match status" value="1"/>
</dbReference>